<dbReference type="GO" id="GO:0005634">
    <property type="term" value="C:nucleus"/>
    <property type="evidence" value="ECO:0007669"/>
    <property type="project" value="UniProtKB-SubCell"/>
</dbReference>
<dbReference type="SMART" id="SM00717">
    <property type="entry name" value="SANT"/>
    <property type="match status" value="2"/>
</dbReference>
<evidence type="ECO:0000256" key="7">
    <source>
        <dbReference type="SAM" id="MobiDB-lite"/>
    </source>
</evidence>
<dbReference type="InterPro" id="IPR053106">
    <property type="entry name" value="Plant_Male-Germline_Reg_TFs"/>
</dbReference>
<evidence type="ECO:0000256" key="2">
    <source>
        <dbReference type="ARBA" id="ARBA00022737"/>
    </source>
</evidence>
<proteinExistence type="predicted"/>
<organism evidence="10 11">
    <name type="scientific">Senna tora</name>
    <dbReference type="NCBI Taxonomy" id="362788"/>
    <lineage>
        <taxon>Eukaryota</taxon>
        <taxon>Viridiplantae</taxon>
        <taxon>Streptophyta</taxon>
        <taxon>Embryophyta</taxon>
        <taxon>Tracheophyta</taxon>
        <taxon>Spermatophyta</taxon>
        <taxon>Magnoliopsida</taxon>
        <taxon>eudicotyledons</taxon>
        <taxon>Gunneridae</taxon>
        <taxon>Pentapetalae</taxon>
        <taxon>rosids</taxon>
        <taxon>fabids</taxon>
        <taxon>Fabales</taxon>
        <taxon>Fabaceae</taxon>
        <taxon>Caesalpinioideae</taxon>
        <taxon>Cassia clade</taxon>
        <taxon>Senna</taxon>
    </lineage>
</organism>
<evidence type="ECO:0000256" key="4">
    <source>
        <dbReference type="ARBA" id="ARBA00023125"/>
    </source>
</evidence>
<dbReference type="FunFam" id="1.10.10.60:FF:000351">
    <property type="entry name" value="Transcription factor GAMYB"/>
    <property type="match status" value="1"/>
</dbReference>
<dbReference type="Gene3D" id="1.10.10.60">
    <property type="entry name" value="Homeodomain-like"/>
    <property type="match status" value="2"/>
</dbReference>
<dbReference type="PANTHER" id="PTHR47996">
    <property type="entry name" value="TRANSCRIPTION FACTOR DUO1"/>
    <property type="match status" value="1"/>
</dbReference>
<reference evidence="10" key="1">
    <citation type="submission" date="2020-09" db="EMBL/GenBank/DDBJ databases">
        <title>Genome-Enabled Discovery of Anthraquinone Biosynthesis in Senna tora.</title>
        <authorList>
            <person name="Kang S.-H."/>
            <person name="Pandey R.P."/>
            <person name="Lee C.-M."/>
            <person name="Sim J.-S."/>
            <person name="Jeong J.-T."/>
            <person name="Choi B.-S."/>
            <person name="Jung M."/>
            <person name="Ginzburg D."/>
            <person name="Zhao K."/>
            <person name="Won S.Y."/>
            <person name="Oh T.-J."/>
            <person name="Yu Y."/>
            <person name="Kim N.-H."/>
            <person name="Lee O.R."/>
            <person name="Lee T.-H."/>
            <person name="Bashyal P."/>
            <person name="Kim T.-S."/>
            <person name="Lee W.-H."/>
            <person name="Kawkins C."/>
            <person name="Kim C.-K."/>
            <person name="Kim J.S."/>
            <person name="Ahn B.O."/>
            <person name="Rhee S.Y."/>
            <person name="Sohng J.K."/>
        </authorList>
    </citation>
    <scope>NUCLEOTIDE SEQUENCE</scope>
    <source>
        <tissue evidence="10">Leaf</tissue>
    </source>
</reference>
<dbReference type="SUPFAM" id="SSF46689">
    <property type="entry name" value="Homeodomain-like"/>
    <property type="match status" value="1"/>
</dbReference>
<dbReference type="InterPro" id="IPR009057">
    <property type="entry name" value="Homeodomain-like_sf"/>
</dbReference>
<evidence type="ECO:0000256" key="1">
    <source>
        <dbReference type="ARBA" id="ARBA00004123"/>
    </source>
</evidence>
<dbReference type="CDD" id="cd00167">
    <property type="entry name" value="SANT"/>
    <property type="match status" value="2"/>
</dbReference>
<feature type="compositionally biased region" description="Acidic residues" evidence="7">
    <location>
        <begin position="303"/>
        <end position="313"/>
    </location>
</feature>
<evidence type="ECO:0000313" key="11">
    <source>
        <dbReference type="Proteomes" id="UP000634136"/>
    </source>
</evidence>
<keyword evidence="4" id="KW-0238">DNA-binding</keyword>
<dbReference type="PROSITE" id="PS50090">
    <property type="entry name" value="MYB_LIKE"/>
    <property type="match status" value="2"/>
</dbReference>
<evidence type="ECO:0000259" key="9">
    <source>
        <dbReference type="PROSITE" id="PS51294"/>
    </source>
</evidence>
<dbReference type="PANTHER" id="PTHR47996:SF3">
    <property type="entry name" value="TRANSCRIPTION FACTOR DUO1"/>
    <property type="match status" value="1"/>
</dbReference>
<evidence type="ECO:0000259" key="8">
    <source>
        <dbReference type="PROSITE" id="PS50090"/>
    </source>
</evidence>
<dbReference type="FunFam" id="1.10.10.60:FF:000060">
    <property type="entry name" value="MYB transcription factor"/>
    <property type="match status" value="1"/>
</dbReference>
<keyword evidence="11" id="KW-1185">Reference proteome</keyword>
<dbReference type="OrthoDB" id="2143914at2759"/>
<dbReference type="AlphaFoldDB" id="A0A834TQB2"/>
<keyword evidence="2" id="KW-0677">Repeat</keyword>
<keyword evidence="3" id="KW-0805">Transcription regulation</keyword>
<evidence type="ECO:0000256" key="5">
    <source>
        <dbReference type="ARBA" id="ARBA00023163"/>
    </source>
</evidence>
<feature type="domain" description="Myb-like" evidence="8">
    <location>
        <begin position="8"/>
        <end position="60"/>
    </location>
</feature>
<comment type="caution">
    <text evidence="10">The sequence shown here is derived from an EMBL/GenBank/DDBJ whole genome shotgun (WGS) entry which is preliminary data.</text>
</comment>
<dbReference type="PROSITE" id="PS51294">
    <property type="entry name" value="HTH_MYB"/>
    <property type="match status" value="2"/>
</dbReference>
<comment type="subcellular location">
    <subcellularLocation>
        <location evidence="1">Nucleus</location>
    </subcellularLocation>
</comment>
<feature type="compositionally biased region" description="Polar residues" evidence="7">
    <location>
        <begin position="290"/>
        <end position="299"/>
    </location>
</feature>
<evidence type="ECO:0000313" key="10">
    <source>
        <dbReference type="EMBL" id="KAF7825161.1"/>
    </source>
</evidence>
<feature type="domain" description="HTH myb-type" evidence="9">
    <location>
        <begin position="11"/>
        <end position="56"/>
    </location>
</feature>
<evidence type="ECO:0000256" key="6">
    <source>
        <dbReference type="ARBA" id="ARBA00023242"/>
    </source>
</evidence>
<dbReference type="InterPro" id="IPR017930">
    <property type="entry name" value="Myb_dom"/>
</dbReference>
<dbReference type="EMBL" id="JAAIUW010000006">
    <property type="protein sequence ID" value="KAF7825161.1"/>
    <property type="molecule type" value="Genomic_DNA"/>
</dbReference>
<evidence type="ECO:0000256" key="3">
    <source>
        <dbReference type="ARBA" id="ARBA00023015"/>
    </source>
</evidence>
<dbReference type="InterPro" id="IPR001005">
    <property type="entry name" value="SANT/Myb"/>
</dbReference>
<dbReference type="Pfam" id="PF00249">
    <property type="entry name" value="Myb_DNA-binding"/>
    <property type="match status" value="2"/>
</dbReference>
<feature type="domain" description="HTH myb-type" evidence="9">
    <location>
        <begin position="61"/>
        <end position="116"/>
    </location>
</feature>
<name>A0A834TQB2_9FABA</name>
<dbReference type="Proteomes" id="UP000634136">
    <property type="component" value="Unassembled WGS sequence"/>
</dbReference>
<accession>A0A834TQB2</accession>
<protein>
    <submittedName>
        <fullName evidence="10">Transcription factor DUO1</fullName>
    </submittedName>
</protein>
<keyword evidence="5" id="KW-0804">Transcription</keyword>
<feature type="region of interest" description="Disordered" evidence="7">
    <location>
        <begin position="290"/>
        <end position="324"/>
    </location>
</feature>
<keyword evidence="6" id="KW-0539">Nucleus</keyword>
<gene>
    <name evidence="10" type="ORF">G2W53_016325</name>
</gene>
<sequence>MQGKKDQGGPIRKGPWKAEEDEVLLTHVNKYGPRDWSSIRSKGLLQRTGKSCRLRWVNKLRPNLKNGCKFTAEEERVVIELQAQYGNKWAKIALHLPGRTDNDVKNFWSSRQKRLARILQTSPSTTTPCSSTKSHKKNKNISIKVPTFHHLVPALEAPKFSSSSEEESSLKAHQSCSSISLIENSAAIKMVPLPDPMNSKPLNSYTNMVKQEFTTPFESYASTDLSSEIAFPQVFPFSMEGQDLLDRTSEPSNFIDGFGSLDIASELGIGAQIPIGLPFFEPSGNCNIGTRDSIGNPTNPDSFFDDFPEDMFDDMQPPPSPSEL</sequence>
<feature type="domain" description="Myb-like" evidence="8">
    <location>
        <begin position="69"/>
        <end position="112"/>
    </location>
</feature>
<dbReference type="GO" id="GO:0003677">
    <property type="term" value="F:DNA binding"/>
    <property type="evidence" value="ECO:0007669"/>
    <property type="project" value="UniProtKB-KW"/>
</dbReference>